<dbReference type="AlphaFoldDB" id="A0ABC8R259"/>
<evidence type="ECO:0000256" key="12">
    <source>
        <dbReference type="ARBA" id="ARBA00048329"/>
    </source>
</evidence>
<dbReference type="GO" id="GO:0009738">
    <property type="term" value="P:abscisic acid-activated signaling pathway"/>
    <property type="evidence" value="ECO:0007669"/>
    <property type="project" value="UniProtKB-KW"/>
</dbReference>
<dbReference type="PROSITE" id="PS50011">
    <property type="entry name" value="PROTEIN_KINASE_DOM"/>
    <property type="match status" value="1"/>
</dbReference>
<name>A0ABC8R259_9AQUA</name>
<evidence type="ECO:0000256" key="11">
    <source>
        <dbReference type="ARBA" id="ARBA00047559"/>
    </source>
</evidence>
<keyword evidence="4" id="KW-0597">Phosphoprotein</keyword>
<dbReference type="EMBL" id="CAUOFW020000936">
    <property type="protein sequence ID" value="CAK9139100.1"/>
    <property type="molecule type" value="Genomic_DNA"/>
</dbReference>
<keyword evidence="7 13" id="KW-0547">Nucleotide-binding</keyword>
<dbReference type="GO" id="GO:0006970">
    <property type="term" value="P:response to osmotic stress"/>
    <property type="evidence" value="ECO:0007669"/>
    <property type="project" value="UniProtKB-ARBA"/>
</dbReference>
<accession>A0ABC8R259</accession>
<protein>
    <recommendedName>
        <fullName evidence="2">mitogen-activated protein kinase kinase kinase</fullName>
        <ecNumber evidence="2">2.7.11.25</ecNumber>
    </recommendedName>
</protein>
<comment type="subcellular location">
    <subcellularLocation>
        <location evidence="1">Nucleus</location>
    </subcellularLocation>
</comment>
<dbReference type="SUPFAM" id="SSF56112">
    <property type="entry name" value="Protein kinase-like (PK-like)"/>
    <property type="match status" value="1"/>
</dbReference>
<evidence type="ECO:0000256" key="7">
    <source>
        <dbReference type="ARBA" id="ARBA00022741"/>
    </source>
</evidence>
<evidence type="ECO:0000256" key="6">
    <source>
        <dbReference type="ARBA" id="ARBA00022682"/>
    </source>
</evidence>
<dbReference type="InterPro" id="IPR017441">
    <property type="entry name" value="Protein_kinase_ATP_BS"/>
</dbReference>
<dbReference type="InterPro" id="IPR000719">
    <property type="entry name" value="Prot_kinase_dom"/>
</dbReference>
<dbReference type="InterPro" id="IPR008271">
    <property type="entry name" value="Ser/Thr_kinase_AS"/>
</dbReference>
<dbReference type="FunFam" id="1.10.510.10:FF:000852">
    <property type="entry name" value="Mitogen-activated protein kinase kinase kinase 17"/>
    <property type="match status" value="1"/>
</dbReference>
<keyword evidence="17" id="KW-1185">Reference proteome</keyword>
<evidence type="ECO:0000256" key="2">
    <source>
        <dbReference type="ARBA" id="ARBA00012406"/>
    </source>
</evidence>
<dbReference type="PANTHER" id="PTHR48011:SF4">
    <property type="entry name" value="MITOGEN-ACTIVATED PROTEIN KINASE KINASE KINASE 19"/>
    <property type="match status" value="1"/>
</dbReference>
<evidence type="ECO:0000259" key="15">
    <source>
        <dbReference type="PROSITE" id="PS50011"/>
    </source>
</evidence>
<gene>
    <name evidence="16" type="ORF">ILEXP_LOCUS6463</name>
</gene>
<dbReference type="EC" id="2.7.11.25" evidence="2"/>
<keyword evidence="10" id="KW-0539">Nucleus</keyword>
<dbReference type="PROSITE" id="PS00108">
    <property type="entry name" value="PROTEIN_KINASE_ST"/>
    <property type="match status" value="1"/>
</dbReference>
<evidence type="ECO:0000256" key="9">
    <source>
        <dbReference type="ARBA" id="ARBA00022840"/>
    </source>
</evidence>
<feature type="domain" description="Protein kinase" evidence="15">
    <location>
        <begin position="3"/>
        <end position="262"/>
    </location>
</feature>
<dbReference type="PANTHER" id="PTHR48011">
    <property type="entry name" value="CCR4-NOT TRANSCRIPTIONAL COMPLEX SUBUNIT CAF120-RELATED"/>
    <property type="match status" value="1"/>
</dbReference>
<comment type="similarity">
    <text evidence="14">Belongs to the protein kinase superfamily.</text>
</comment>
<evidence type="ECO:0000256" key="8">
    <source>
        <dbReference type="ARBA" id="ARBA00022777"/>
    </source>
</evidence>
<evidence type="ECO:0000256" key="1">
    <source>
        <dbReference type="ARBA" id="ARBA00004123"/>
    </source>
</evidence>
<keyword evidence="5" id="KW-0808">Transferase</keyword>
<evidence type="ECO:0000256" key="10">
    <source>
        <dbReference type="ARBA" id="ARBA00023242"/>
    </source>
</evidence>
<dbReference type="Gene3D" id="1.10.510.10">
    <property type="entry name" value="Transferase(Phosphotransferase) domain 1"/>
    <property type="match status" value="1"/>
</dbReference>
<comment type="catalytic activity">
    <reaction evidence="12">
        <text>L-seryl-[protein] + ATP = O-phospho-L-seryl-[protein] + ADP + H(+)</text>
        <dbReference type="Rhea" id="RHEA:17989"/>
        <dbReference type="Rhea" id="RHEA-COMP:9863"/>
        <dbReference type="Rhea" id="RHEA-COMP:11604"/>
        <dbReference type="ChEBI" id="CHEBI:15378"/>
        <dbReference type="ChEBI" id="CHEBI:29999"/>
        <dbReference type="ChEBI" id="CHEBI:30616"/>
        <dbReference type="ChEBI" id="CHEBI:83421"/>
        <dbReference type="ChEBI" id="CHEBI:456216"/>
        <dbReference type="EC" id="2.7.11.25"/>
    </reaction>
</comment>
<reference evidence="16 17" key="1">
    <citation type="submission" date="2024-02" db="EMBL/GenBank/DDBJ databases">
        <authorList>
            <person name="Vignale AGUSTIN F."/>
            <person name="Sosa J E."/>
            <person name="Modenutti C."/>
        </authorList>
    </citation>
    <scope>NUCLEOTIDE SEQUENCE [LARGE SCALE GENOMIC DNA]</scope>
</reference>
<evidence type="ECO:0000256" key="5">
    <source>
        <dbReference type="ARBA" id="ARBA00022679"/>
    </source>
</evidence>
<evidence type="ECO:0000256" key="14">
    <source>
        <dbReference type="RuleBase" id="RU000304"/>
    </source>
</evidence>
<evidence type="ECO:0000313" key="17">
    <source>
        <dbReference type="Proteomes" id="UP001642360"/>
    </source>
</evidence>
<keyword evidence="9 13" id="KW-0067">ATP-binding</keyword>
<dbReference type="PROSITE" id="PS00107">
    <property type="entry name" value="PROTEIN_KINASE_ATP"/>
    <property type="match status" value="1"/>
</dbReference>
<dbReference type="GO" id="GO:0019901">
    <property type="term" value="F:protein kinase binding"/>
    <property type="evidence" value="ECO:0007669"/>
    <property type="project" value="UniProtKB-ARBA"/>
</dbReference>
<keyword evidence="6" id="KW-0938">Abscisic acid signaling pathway</keyword>
<dbReference type="SMART" id="SM00220">
    <property type="entry name" value="S_TKc"/>
    <property type="match status" value="1"/>
</dbReference>
<comment type="caution">
    <text evidence="16">The sequence shown here is derived from an EMBL/GenBank/DDBJ whole genome shotgun (WGS) entry which is preliminary data.</text>
</comment>
<keyword evidence="3 14" id="KW-0723">Serine/threonine-protein kinase</keyword>
<dbReference type="InterPro" id="IPR052751">
    <property type="entry name" value="Plant_MAPKKK"/>
</dbReference>
<organism evidence="16 17">
    <name type="scientific">Ilex paraguariensis</name>
    <name type="common">yerba mate</name>
    <dbReference type="NCBI Taxonomy" id="185542"/>
    <lineage>
        <taxon>Eukaryota</taxon>
        <taxon>Viridiplantae</taxon>
        <taxon>Streptophyta</taxon>
        <taxon>Embryophyta</taxon>
        <taxon>Tracheophyta</taxon>
        <taxon>Spermatophyta</taxon>
        <taxon>Magnoliopsida</taxon>
        <taxon>eudicotyledons</taxon>
        <taxon>Gunneridae</taxon>
        <taxon>Pentapetalae</taxon>
        <taxon>asterids</taxon>
        <taxon>campanulids</taxon>
        <taxon>Aquifoliales</taxon>
        <taxon>Aquifoliaceae</taxon>
        <taxon>Ilex</taxon>
    </lineage>
</organism>
<evidence type="ECO:0000256" key="13">
    <source>
        <dbReference type="PROSITE-ProRule" id="PRU10141"/>
    </source>
</evidence>
<dbReference type="GO" id="GO:0005634">
    <property type="term" value="C:nucleus"/>
    <property type="evidence" value="ECO:0007669"/>
    <property type="project" value="UniProtKB-SubCell"/>
</dbReference>
<proteinExistence type="inferred from homology"/>
<dbReference type="Pfam" id="PF00069">
    <property type="entry name" value="Pkinase"/>
    <property type="match status" value="1"/>
</dbReference>
<dbReference type="GO" id="GO:0005524">
    <property type="term" value="F:ATP binding"/>
    <property type="evidence" value="ECO:0007669"/>
    <property type="project" value="UniProtKB-UniRule"/>
</dbReference>
<sequence>MEWTRGHTLGRGCSGTVSIATANKSGEIFAVKSVELSLYKFWQRETKILSSLSSPQIVGYKGQDITMESNKLMYNLFMEYMPRGSLTDLIHERGGRLDESMIGYYISQIVQGLEYLHSSGIVHCDIKGRNILIGQSGAKIADLGCAKWVNPVGGTGDHEAAGVPIGGTPMFMAPEVARGEEQGYPADIWALGCTIIEMATGGSPWPNVTNPVSVLYRIAFSGESPEIPEFLSDQAKDFLNLCLRRDPKERWTAKQLLKHPFIEDLNPHEKQSQNFDTSSPTSVLDQGFWNSMEESETLGDIVQKNSSNSPVDRIRRLSLNPRVSNRTWGENWITVRSNEYELGDDKVNADFGSMTALISDDMNLERTVGGEDLMNFLDTNISCSKSSSDILMGCTCIDGAVLTGLNFQRHRDKLVLNESQLQ</sequence>
<evidence type="ECO:0000256" key="3">
    <source>
        <dbReference type="ARBA" id="ARBA00022527"/>
    </source>
</evidence>
<dbReference type="Proteomes" id="UP001642360">
    <property type="component" value="Unassembled WGS sequence"/>
</dbReference>
<dbReference type="CDD" id="cd06606">
    <property type="entry name" value="STKc_MAPKKK"/>
    <property type="match status" value="1"/>
</dbReference>
<evidence type="ECO:0000313" key="16">
    <source>
        <dbReference type="EMBL" id="CAK9139100.1"/>
    </source>
</evidence>
<keyword evidence="8" id="KW-0418">Kinase</keyword>
<evidence type="ECO:0000256" key="4">
    <source>
        <dbReference type="ARBA" id="ARBA00022553"/>
    </source>
</evidence>
<dbReference type="InterPro" id="IPR011009">
    <property type="entry name" value="Kinase-like_dom_sf"/>
</dbReference>
<feature type="binding site" evidence="13">
    <location>
        <position position="32"/>
    </location>
    <ligand>
        <name>ATP</name>
        <dbReference type="ChEBI" id="CHEBI:30616"/>
    </ligand>
</feature>
<comment type="catalytic activity">
    <reaction evidence="11">
        <text>L-threonyl-[protein] + ATP = O-phospho-L-threonyl-[protein] + ADP + H(+)</text>
        <dbReference type="Rhea" id="RHEA:46608"/>
        <dbReference type="Rhea" id="RHEA-COMP:11060"/>
        <dbReference type="Rhea" id="RHEA-COMP:11605"/>
        <dbReference type="ChEBI" id="CHEBI:15378"/>
        <dbReference type="ChEBI" id="CHEBI:30013"/>
        <dbReference type="ChEBI" id="CHEBI:30616"/>
        <dbReference type="ChEBI" id="CHEBI:61977"/>
        <dbReference type="ChEBI" id="CHEBI:456216"/>
        <dbReference type="EC" id="2.7.11.25"/>
    </reaction>
</comment>
<dbReference type="GO" id="GO:0004709">
    <property type="term" value="F:MAP kinase kinase kinase activity"/>
    <property type="evidence" value="ECO:0007669"/>
    <property type="project" value="UniProtKB-EC"/>
</dbReference>